<accession>A0A9D2IJA1</accession>
<dbReference type="EMBL" id="DXCD01000089">
    <property type="protein sequence ID" value="HIZ12959.1"/>
    <property type="molecule type" value="Genomic_DNA"/>
</dbReference>
<dbReference type="GO" id="GO:0140359">
    <property type="term" value="F:ABC-type transporter activity"/>
    <property type="evidence" value="ECO:0007669"/>
    <property type="project" value="InterPro"/>
</dbReference>
<gene>
    <name evidence="7" type="ORF">H9817_03390</name>
</gene>
<name>A0A9D2IJA1_9FIRM</name>
<evidence type="ECO:0000256" key="5">
    <source>
        <dbReference type="SAM" id="Phobius"/>
    </source>
</evidence>
<dbReference type="InterPro" id="IPR013525">
    <property type="entry name" value="ABC2_TM"/>
</dbReference>
<dbReference type="GO" id="GO:0016020">
    <property type="term" value="C:membrane"/>
    <property type="evidence" value="ECO:0007669"/>
    <property type="project" value="UniProtKB-SubCell"/>
</dbReference>
<protein>
    <submittedName>
        <fullName evidence="7">ABC transporter permease</fullName>
    </submittedName>
</protein>
<evidence type="ECO:0000256" key="1">
    <source>
        <dbReference type="ARBA" id="ARBA00004141"/>
    </source>
</evidence>
<keyword evidence="2 5" id="KW-0812">Transmembrane</keyword>
<reference evidence="7" key="1">
    <citation type="journal article" date="2021" name="PeerJ">
        <title>Extensive microbial diversity within the chicken gut microbiome revealed by metagenomics and culture.</title>
        <authorList>
            <person name="Gilroy R."/>
            <person name="Ravi A."/>
            <person name="Getino M."/>
            <person name="Pursley I."/>
            <person name="Horton D.L."/>
            <person name="Alikhan N.F."/>
            <person name="Baker D."/>
            <person name="Gharbi K."/>
            <person name="Hall N."/>
            <person name="Watson M."/>
            <person name="Adriaenssens E.M."/>
            <person name="Foster-Nyarko E."/>
            <person name="Jarju S."/>
            <person name="Secka A."/>
            <person name="Antonio M."/>
            <person name="Oren A."/>
            <person name="Chaudhuri R.R."/>
            <person name="La Ragione R."/>
            <person name="Hildebrand F."/>
            <person name="Pallen M.J."/>
        </authorList>
    </citation>
    <scope>NUCLEOTIDE SEQUENCE</scope>
    <source>
        <strain evidence="7">ChiGjej1B1-13045</strain>
    </source>
</reference>
<dbReference type="AlphaFoldDB" id="A0A9D2IJA1"/>
<dbReference type="Pfam" id="PF12698">
    <property type="entry name" value="ABC2_membrane_3"/>
    <property type="match status" value="1"/>
</dbReference>
<feature type="transmembrane region" description="Helical" evidence="5">
    <location>
        <begin position="317"/>
        <end position="339"/>
    </location>
</feature>
<feature type="transmembrane region" description="Helical" evidence="5">
    <location>
        <begin position="288"/>
        <end position="310"/>
    </location>
</feature>
<evidence type="ECO:0000313" key="7">
    <source>
        <dbReference type="EMBL" id="HIZ12959.1"/>
    </source>
</evidence>
<feature type="transmembrane region" description="Helical" evidence="5">
    <location>
        <begin position="17"/>
        <end position="34"/>
    </location>
</feature>
<evidence type="ECO:0000256" key="3">
    <source>
        <dbReference type="ARBA" id="ARBA00022989"/>
    </source>
</evidence>
<evidence type="ECO:0000313" key="8">
    <source>
        <dbReference type="Proteomes" id="UP000824017"/>
    </source>
</evidence>
<evidence type="ECO:0000256" key="2">
    <source>
        <dbReference type="ARBA" id="ARBA00022692"/>
    </source>
</evidence>
<dbReference type="Proteomes" id="UP000824017">
    <property type="component" value="Unassembled WGS sequence"/>
</dbReference>
<comment type="caution">
    <text evidence="7">The sequence shown here is derived from an EMBL/GenBank/DDBJ whole genome shotgun (WGS) entry which is preliminary data.</text>
</comment>
<proteinExistence type="predicted"/>
<feature type="transmembrane region" description="Helical" evidence="5">
    <location>
        <begin position="207"/>
        <end position="225"/>
    </location>
</feature>
<evidence type="ECO:0000256" key="4">
    <source>
        <dbReference type="ARBA" id="ARBA00023136"/>
    </source>
</evidence>
<keyword evidence="3 5" id="KW-1133">Transmembrane helix</keyword>
<feature type="transmembrane region" description="Helical" evidence="5">
    <location>
        <begin position="372"/>
        <end position="389"/>
    </location>
</feature>
<comment type="subcellular location">
    <subcellularLocation>
        <location evidence="1">Membrane</location>
        <topology evidence="1">Multi-pass membrane protein</topology>
    </subcellularLocation>
</comment>
<evidence type="ECO:0000259" key="6">
    <source>
        <dbReference type="Pfam" id="PF12698"/>
    </source>
</evidence>
<sequence>MFVTLFRKECAQTAKSLIYWLYVACLVIFFNSQLGSLNILTPPREGQAAYSDYGYKTDITEQDIMETGAGSLVMAYYYDHYVTYPVGYAKNVTLSEEEKGEIADIIYELTGMKTDEIEGDIAAFFEEHNVEEVQYKVKLRDGLTYDAFMQSMDQAAEILGPGSDYTEERLRANVKIPVDYEGAKANYSDLTEKDGLTGGYARLFCDYMEIMLGILPVFVTATRMLRDKRSRMQELIYVRRTSSGTVMGSRYLALVCMHMLPVLLLSLIPTVNCIRAGIEGVNLDYLAWLKYDLGWLLPTVMAVVSVGMICTELTETALAVLVQTAWWFLSLVTGAAGMYGGSYGWNLMPRHNTELNYAGFAEGFRQLACSRIFYAVLSLALLALTVLIYEKKRKGHLRRGGKVSGNH</sequence>
<feature type="domain" description="ABC-2 type transporter transmembrane" evidence="6">
    <location>
        <begin position="81"/>
        <end position="344"/>
    </location>
</feature>
<reference evidence="7" key="2">
    <citation type="submission" date="2021-04" db="EMBL/GenBank/DDBJ databases">
        <authorList>
            <person name="Gilroy R."/>
        </authorList>
    </citation>
    <scope>NUCLEOTIDE SEQUENCE</scope>
    <source>
        <strain evidence="7">ChiGjej1B1-13045</strain>
    </source>
</reference>
<feature type="transmembrane region" description="Helical" evidence="5">
    <location>
        <begin position="246"/>
        <end position="268"/>
    </location>
</feature>
<organism evidence="7 8">
    <name type="scientific">Candidatus Mediterraneibacter stercorigallinarum</name>
    <dbReference type="NCBI Taxonomy" id="2838686"/>
    <lineage>
        <taxon>Bacteria</taxon>
        <taxon>Bacillati</taxon>
        <taxon>Bacillota</taxon>
        <taxon>Clostridia</taxon>
        <taxon>Lachnospirales</taxon>
        <taxon>Lachnospiraceae</taxon>
        <taxon>Mediterraneibacter</taxon>
    </lineage>
</organism>
<keyword evidence="4 5" id="KW-0472">Membrane</keyword>